<evidence type="ECO:0000256" key="2">
    <source>
        <dbReference type="SAM" id="Phobius"/>
    </source>
</evidence>
<evidence type="ECO:0000313" key="3">
    <source>
        <dbReference type="EMBL" id="PTB81967.1"/>
    </source>
</evidence>
<dbReference type="AlphaFoldDB" id="A0A2T4CK72"/>
<dbReference type="EMBL" id="KZ679126">
    <property type="protein sequence ID" value="PTB81967.1"/>
    <property type="molecule type" value="Genomic_DNA"/>
</dbReference>
<accession>A0A2T4CK72</accession>
<keyword evidence="2" id="KW-1133">Transmembrane helix</keyword>
<keyword evidence="4" id="KW-1185">Reference proteome</keyword>
<evidence type="ECO:0000313" key="4">
    <source>
        <dbReference type="Proteomes" id="UP000240760"/>
    </source>
</evidence>
<evidence type="ECO:0000256" key="1">
    <source>
        <dbReference type="SAM" id="MobiDB-lite"/>
    </source>
</evidence>
<reference evidence="3 4" key="1">
    <citation type="submission" date="2016-07" db="EMBL/GenBank/DDBJ databases">
        <title>Multiple horizontal gene transfer events from other fungi enriched the ability of initially mycotrophic Trichoderma (Ascomycota) to feed on dead plant biomass.</title>
        <authorList>
            <consortium name="DOE Joint Genome Institute"/>
            <person name="Aerts A."/>
            <person name="Atanasova L."/>
            <person name="Chenthamara K."/>
            <person name="Zhang J."/>
            <person name="Grujic M."/>
            <person name="Henrissat B."/>
            <person name="Kuo A."/>
            <person name="Salamov A."/>
            <person name="Lipzen A."/>
            <person name="Labutti K."/>
            <person name="Barry K."/>
            <person name="Miao Y."/>
            <person name="Rahimi M.J."/>
            <person name="Shen Q."/>
            <person name="Grigoriev I.V."/>
            <person name="Kubicek C.P."/>
            <person name="Druzhinina I.S."/>
        </authorList>
    </citation>
    <scope>NUCLEOTIDE SEQUENCE [LARGE SCALE GENOMIC DNA]</scope>
    <source>
        <strain evidence="3 4">ATCC 18648</strain>
    </source>
</reference>
<proteinExistence type="predicted"/>
<sequence>MVPIDRIGHVGRRSSAALPPRSESRSMTGANSHSHQPYSRMRVFIPREHKPKGESTGAFPRAPRASALNLALICVVGCSMALFFAKGSHHC</sequence>
<gene>
    <name evidence="3" type="ORF">M440DRAFT_1027497</name>
</gene>
<organism evidence="3 4">
    <name type="scientific">Trichoderma longibrachiatum ATCC 18648</name>
    <dbReference type="NCBI Taxonomy" id="983965"/>
    <lineage>
        <taxon>Eukaryota</taxon>
        <taxon>Fungi</taxon>
        <taxon>Dikarya</taxon>
        <taxon>Ascomycota</taxon>
        <taxon>Pezizomycotina</taxon>
        <taxon>Sordariomycetes</taxon>
        <taxon>Hypocreomycetidae</taxon>
        <taxon>Hypocreales</taxon>
        <taxon>Hypocreaceae</taxon>
        <taxon>Trichoderma</taxon>
    </lineage>
</organism>
<name>A0A2T4CK72_TRILO</name>
<feature type="compositionally biased region" description="Polar residues" evidence="1">
    <location>
        <begin position="25"/>
        <end position="37"/>
    </location>
</feature>
<keyword evidence="2" id="KW-0812">Transmembrane</keyword>
<feature type="region of interest" description="Disordered" evidence="1">
    <location>
        <begin position="1"/>
        <end position="39"/>
    </location>
</feature>
<dbReference type="Proteomes" id="UP000240760">
    <property type="component" value="Unassembled WGS sequence"/>
</dbReference>
<feature type="transmembrane region" description="Helical" evidence="2">
    <location>
        <begin position="67"/>
        <end position="85"/>
    </location>
</feature>
<keyword evidence="2" id="KW-0472">Membrane</keyword>
<protein>
    <submittedName>
        <fullName evidence="3">Uncharacterized protein</fullName>
    </submittedName>
</protein>